<reference evidence="2" key="1">
    <citation type="submission" date="2017-04" db="EMBL/GenBank/DDBJ databases">
        <authorList>
            <person name="Varghese N."/>
            <person name="Submissions S."/>
        </authorList>
    </citation>
    <scope>NUCLEOTIDE SEQUENCE [LARGE SCALE GENOMIC DNA]</scope>
    <source>
        <strain evidence="2">RKEM611</strain>
    </source>
</reference>
<name>A0A1Y6CDT8_9BACT</name>
<dbReference type="EMBL" id="FWZT01000019">
    <property type="protein sequence ID" value="SMF58567.1"/>
    <property type="molecule type" value="Genomic_DNA"/>
</dbReference>
<keyword evidence="2" id="KW-1185">Reference proteome</keyword>
<accession>A0A1Y6CDT8</accession>
<dbReference type="RefSeq" id="WP_159455558.1">
    <property type="nucleotide sequence ID" value="NZ_FWZT01000019.1"/>
</dbReference>
<sequence length="53" mass="6213">MALVIIQKPIHKITAGVVNFIKSKRPFFDGKEQMEYLVNHDEMKSKCRLMTTF</sequence>
<organism evidence="1 2">
    <name type="scientific">Pseudobacteriovorax antillogorgiicola</name>
    <dbReference type="NCBI Taxonomy" id="1513793"/>
    <lineage>
        <taxon>Bacteria</taxon>
        <taxon>Pseudomonadati</taxon>
        <taxon>Bdellovibrionota</taxon>
        <taxon>Oligoflexia</taxon>
        <taxon>Oligoflexales</taxon>
        <taxon>Pseudobacteriovoracaceae</taxon>
        <taxon>Pseudobacteriovorax</taxon>
    </lineage>
</organism>
<evidence type="ECO:0000313" key="1">
    <source>
        <dbReference type="EMBL" id="SMF58567.1"/>
    </source>
</evidence>
<dbReference type="Proteomes" id="UP000192907">
    <property type="component" value="Unassembled WGS sequence"/>
</dbReference>
<protein>
    <submittedName>
        <fullName evidence="1">Uncharacterized protein</fullName>
    </submittedName>
</protein>
<evidence type="ECO:0000313" key="2">
    <source>
        <dbReference type="Proteomes" id="UP000192907"/>
    </source>
</evidence>
<dbReference type="AlphaFoldDB" id="A0A1Y6CDT8"/>
<gene>
    <name evidence="1" type="ORF">SAMN06296036_119126</name>
</gene>
<proteinExistence type="predicted"/>